<proteinExistence type="predicted"/>
<sequence>NTAPIQLVHLATRLSEVSIAPGIEHVGVLTSNLTTNLSEPVNDRLIVTVNGEKIKIPLEIVELEGQDIRHLRVVGEVIQPGFTLLPYTGGKSEKIGPSISEKSTRRICFKPMYYNTDQFCRWFLLNRSPKATDFVSVLCNQVSSDRTKLQFFYSTITNSFSGLPMGTVLG</sequence>
<name>A0A504YU04_FASGI</name>
<keyword evidence="2" id="KW-1185">Reference proteome</keyword>
<protein>
    <submittedName>
        <fullName evidence="1">Uncharacterized protein</fullName>
    </submittedName>
</protein>
<reference evidence="1 2" key="1">
    <citation type="submission" date="2019-04" db="EMBL/GenBank/DDBJ databases">
        <title>Annotation for the trematode Fasciola gigantica.</title>
        <authorList>
            <person name="Choi Y.-J."/>
        </authorList>
    </citation>
    <scope>NUCLEOTIDE SEQUENCE [LARGE SCALE GENOMIC DNA]</scope>
    <source>
        <strain evidence="1">Uganda_cow_1</strain>
    </source>
</reference>
<evidence type="ECO:0000313" key="1">
    <source>
        <dbReference type="EMBL" id="TPP63706.1"/>
    </source>
</evidence>
<evidence type="ECO:0000313" key="2">
    <source>
        <dbReference type="Proteomes" id="UP000316759"/>
    </source>
</evidence>
<accession>A0A504YU04</accession>
<gene>
    <name evidence="1" type="ORF">FGIG_12583</name>
</gene>
<dbReference type="Proteomes" id="UP000316759">
    <property type="component" value="Unassembled WGS sequence"/>
</dbReference>
<feature type="non-terminal residue" evidence="1">
    <location>
        <position position="1"/>
    </location>
</feature>
<dbReference type="EMBL" id="SUNJ01005325">
    <property type="protein sequence ID" value="TPP63706.1"/>
    <property type="molecule type" value="Genomic_DNA"/>
</dbReference>
<dbReference type="OrthoDB" id="10060824at2759"/>
<comment type="caution">
    <text evidence="1">The sequence shown here is derived from an EMBL/GenBank/DDBJ whole genome shotgun (WGS) entry which is preliminary data.</text>
</comment>
<dbReference type="AlphaFoldDB" id="A0A504YU04"/>
<organism evidence="1 2">
    <name type="scientific">Fasciola gigantica</name>
    <name type="common">Giant liver fluke</name>
    <dbReference type="NCBI Taxonomy" id="46835"/>
    <lineage>
        <taxon>Eukaryota</taxon>
        <taxon>Metazoa</taxon>
        <taxon>Spiralia</taxon>
        <taxon>Lophotrochozoa</taxon>
        <taxon>Platyhelminthes</taxon>
        <taxon>Trematoda</taxon>
        <taxon>Digenea</taxon>
        <taxon>Plagiorchiida</taxon>
        <taxon>Echinostomata</taxon>
        <taxon>Echinostomatoidea</taxon>
        <taxon>Fasciolidae</taxon>
        <taxon>Fasciola</taxon>
    </lineage>
</organism>